<evidence type="ECO:0000313" key="2">
    <source>
        <dbReference type="EMBL" id="GHJ84374.1"/>
    </source>
</evidence>
<dbReference type="InterPro" id="IPR013726">
    <property type="entry name" value="Mitofissin"/>
</dbReference>
<dbReference type="PANTHER" id="PTHR28075">
    <property type="entry name" value="CHROMOSOME 16, WHOLE GENOME SHOTGUN SEQUENCE"/>
    <property type="match status" value="1"/>
</dbReference>
<dbReference type="EMBL" id="BLZA01000007">
    <property type="protein sequence ID" value="GHJ84374.1"/>
    <property type="molecule type" value="Genomic_DNA"/>
</dbReference>
<gene>
    <name evidence="2" type="ORF">NliqN6_0776</name>
</gene>
<feature type="signal peptide" evidence="1">
    <location>
        <begin position="1"/>
        <end position="23"/>
    </location>
</feature>
<sequence>MPLFGRLFHYAFDLMLISTLLAGIERNTGLTVALEKVPNKEFRRVVKEYLEVGQFTYDFLVVTLGRSSRFKRIR</sequence>
<dbReference type="Pfam" id="PF08520">
    <property type="entry name" value="Mitofissin"/>
    <property type="match status" value="1"/>
</dbReference>
<keyword evidence="1" id="KW-0732">Signal</keyword>
<comment type="caution">
    <text evidence="2">The sequence shown here is derived from an EMBL/GenBank/DDBJ whole genome shotgun (WGS) entry which is preliminary data.</text>
</comment>
<dbReference type="PANTHER" id="PTHR28075:SF1">
    <property type="entry name" value="DUF1748-DOMAIN-CONTAINING PROTEIN"/>
    <property type="match status" value="1"/>
</dbReference>
<protein>
    <recommendedName>
        <fullName evidence="4">DUF1748-domain-containing protein</fullName>
    </recommendedName>
</protein>
<name>A0A8H3TP11_9TREE</name>
<accession>A0A8H3TP11</accession>
<dbReference type="OrthoDB" id="16824at2759"/>
<proteinExistence type="predicted"/>
<evidence type="ECO:0000256" key="1">
    <source>
        <dbReference type="SAM" id="SignalP"/>
    </source>
</evidence>
<keyword evidence="3" id="KW-1185">Reference proteome</keyword>
<organism evidence="2 3">
    <name type="scientific">Naganishia liquefaciens</name>
    <dbReference type="NCBI Taxonomy" id="104408"/>
    <lineage>
        <taxon>Eukaryota</taxon>
        <taxon>Fungi</taxon>
        <taxon>Dikarya</taxon>
        <taxon>Basidiomycota</taxon>
        <taxon>Agaricomycotina</taxon>
        <taxon>Tremellomycetes</taxon>
        <taxon>Filobasidiales</taxon>
        <taxon>Filobasidiaceae</taxon>
        <taxon>Naganishia</taxon>
    </lineage>
</organism>
<dbReference type="GO" id="GO:0005737">
    <property type="term" value="C:cytoplasm"/>
    <property type="evidence" value="ECO:0007669"/>
    <property type="project" value="TreeGrafter"/>
</dbReference>
<feature type="chain" id="PRO_5034695231" description="DUF1748-domain-containing protein" evidence="1">
    <location>
        <begin position="24"/>
        <end position="74"/>
    </location>
</feature>
<evidence type="ECO:0008006" key="4">
    <source>
        <dbReference type="Google" id="ProtNLM"/>
    </source>
</evidence>
<evidence type="ECO:0000313" key="3">
    <source>
        <dbReference type="Proteomes" id="UP000620104"/>
    </source>
</evidence>
<dbReference type="AlphaFoldDB" id="A0A8H3TP11"/>
<reference evidence="2" key="1">
    <citation type="submission" date="2020-07" db="EMBL/GenBank/DDBJ databases">
        <title>Draft Genome Sequence of a Deep-Sea Yeast, Naganishia (Cryptococcus) liquefaciens strain N6.</title>
        <authorList>
            <person name="Han Y.W."/>
            <person name="Kajitani R."/>
            <person name="Morimoto H."/>
            <person name="Parhat M."/>
            <person name="Tsubouchi H."/>
            <person name="Bakenova O."/>
            <person name="Ogata M."/>
            <person name="Argunhan B."/>
            <person name="Aoki R."/>
            <person name="Kajiwara S."/>
            <person name="Itoh T."/>
            <person name="Iwasaki H."/>
        </authorList>
    </citation>
    <scope>NUCLEOTIDE SEQUENCE</scope>
    <source>
        <strain evidence="2">N6</strain>
    </source>
</reference>
<dbReference type="Proteomes" id="UP000620104">
    <property type="component" value="Unassembled WGS sequence"/>
</dbReference>